<dbReference type="RefSeq" id="WP_354088053.1">
    <property type="nucleotide sequence ID" value="NZ_JBEPTF010000001.1"/>
</dbReference>
<evidence type="ECO:0000256" key="1">
    <source>
        <dbReference type="SAM" id="SignalP"/>
    </source>
</evidence>
<dbReference type="Proteomes" id="UP001549313">
    <property type="component" value="Unassembled WGS sequence"/>
</dbReference>
<proteinExistence type="predicted"/>
<protein>
    <submittedName>
        <fullName evidence="2">Uncharacterized protein</fullName>
    </submittedName>
</protein>
<name>A0ABV2R9X9_9CAUL</name>
<feature type="chain" id="PRO_5046396620" evidence="1">
    <location>
        <begin position="22"/>
        <end position="262"/>
    </location>
</feature>
<organism evidence="2 3">
    <name type="scientific">Brevundimonas faecalis</name>
    <dbReference type="NCBI Taxonomy" id="947378"/>
    <lineage>
        <taxon>Bacteria</taxon>
        <taxon>Pseudomonadati</taxon>
        <taxon>Pseudomonadota</taxon>
        <taxon>Alphaproteobacteria</taxon>
        <taxon>Caulobacterales</taxon>
        <taxon>Caulobacteraceae</taxon>
        <taxon>Brevundimonas</taxon>
    </lineage>
</organism>
<keyword evidence="1" id="KW-0732">Signal</keyword>
<evidence type="ECO:0000313" key="2">
    <source>
        <dbReference type="EMBL" id="MET4683118.1"/>
    </source>
</evidence>
<accession>A0ABV2R9X9</accession>
<sequence length="262" mass="28542">MRAVGGLLIALGFLGGTTAGAAPAFAGAWNLPKGQGQAIVKYEDMRADQGFDPNGDRVDLSVERRDQTASVYAEYGLTDRLTLQFKGEWQRGRDSFVDFEGRGPVEIGARWQVWRDERSVVAVYGGYADGGEGRNAGYAPPGAGNADWEARLMAGRSMDRALGGLIQGGFVEAQVARRWRQGLPDEVRLDLTMGTRMNQDWTFMTQAFGGLTDGDGARWLSLETSVVRDFGDWSLQAGWRQSVAGRETPAAGGPVIGIWRRF</sequence>
<gene>
    <name evidence="2" type="ORF">ABIE19_001027</name>
</gene>
<dbReference type="EMBL" id="JBEPTF010000001">
    <property type="protein sequence ID" value="MET4683118.1"/>
    <property type="molecule type" value="Genomic_DNA"/>
</dbReference>
<evidence type="ECO:0000313" key="3">
    <source>
        <dbReference type="Proteomes" id="UP001549313"/>
    </source>
</evidence>
<keyword evidence="3" id="KW-1185">Reference proteome</keyword>
<reference evidence="2 3" key="1">
    <citation type="submission" date="2024-06" db="EMBL/GenBank/DDBJ databases">
        <title>Sorghum-associated microbial communities from plants grown in Nebraska, USA.</title>
        <authorList>
            <person name="Schachtman D."/>
        </authorList>
    </citation>
    <scope>NUCLEOTIDE SEQUENCE [LARGE SCALE GENOMIC DNA]</scope>
    <source>
        <strain evidence="2 3">2814</strain>
    </source>
</reference>
<comment type="caution">
    <text evidence="2">The sequence shown here is derived from an EMBL/GenBank/DDBJ whole genome shotgun (WGS) entry which is preliminary data.</text>
</comment>
<feature type="signal peptide" evidence="1">
    <location>
        <begin position="1"/>
        <end position="21"/>
    </location>
</feature>